<comment type="caution">
    <text evidence="1">The sequence shown here is derived from an EMBL/GenBank/DDBJ whole genome shotgun (WGS) entry which is preliminary data.</text>
</comment>
<evidence type="ECO:0000313" key="1">
    <source>
        <dbReference type="EMBL" id="KAI3895861.1"/>
    </source>
</evidence>
<dbReference type="Proteomes" id="UP001202328">
    <property type="component" value="Unassembled WGS sequence"/>
</dbReference>
<evidence type="ECO:0000313" key="2">
    <source>
        <dbReference type="Proteomes" id="UP001202328"/>
    </source>
</evidence>
<keyword evidence="2" id="KW-1185">Reference proteome</keyword>
<sequence length="77" mass="8796">MEFTKVEHLKVGLPTFPQEIFSFLALENVGTRKNDATYYTAVIGRLNSVSNVVTKSVEEFDKSSDVLMREIIIENER</sequence>
<organism evidence="1 2">
    <name type="scientific">Papaver atlanticum</name>
    <dbReference type="NCBI Taxonomy" id="357466"/>
    <lineage>
        <taxon>Eukaryota</taxon>
        <taxon>Viridiplantae</taxon>
        <taxon>Streptophyta</taxon>
        <taxon>Embryophyta</taxon>
        <taxon>Tracheophyta</taxon>
        <taxon>Spermatophyta</taxon>
        <taxon>Magnoliopsida</taxon>
        <taxon>Ranunculales</taxon>
        <taxon>Papaveraceae</taxon>
        <taxon>Papaveroideae</taxon>
        <taxon>Papaver</taxon>
    </lineage>
</organism>
<accession>A0AAD4XD88</accession>
<gene>
    <name evidence="1" type="ORF">MKW98_025652</name>
</gene>
<proteinExistence type="predicted"/>
<name>A0AAD4XD88_9MAGN</name>
<reference evidence="1" key="1">
    <citation type="submission" date="2022-04" db="EMBL/GenBank/DDBJ databases">
        <title>A functionally conserved STORR gene fusion in Papaver species that diverged 16.8 million years ago.</title>
        <authorList>
            <person name="Catania T."/>
        </authorList>
    </citation>
    <scope>NUCLEOTIDE SEQUENCE</scope>
    <source>
        <strain evidence="1">S-188037</strain>
    </source>
</reference>
<protein>
    <submittedName>
        <fullName evidence="1">Uncharacterized protein</fullName>
    </submittedName>
</protein>
<dbReference type="AlphaFoldDB" id="A0AAD4XD88"/>
<dbReference type="EMBL" id="JAJJMB010011896">
    <property type="protein sequence ID" value="KAI3895861.1"/>
    <property type="molecule type" value="Genomic_DNA"/>
</dbReference>